<protein>
    <submittedName>
        <fullName evidence="2">Uncharacterized protein</fullName>
    </submittedName>
</protein>
<reference evidence="2 3" key="1">
    <citation type="submission" date="2020-08" db="EMBL/GenBank/DDBJ databases">
        <authorList>
            <person name="Ren C."/>
            <person name="Gu Y."/>
            <person name="Xu Y."/>
        </authorList>
    </citation>
    <scope>NUCLEOTIDE SEQUENCE [LARGE SCALE GENOMIC DNA]</scope>
    <source>
        <strain evidence="2 3">LBM18003</strain>
    </source>
</reference>
<sequence>MKSKTDKKNTAIGCVTVLVILIIIVAFAMHACSNGDTTPQASDTLSTAVDKGIRAAHATKQSVEINDDVGTSAAGDKVVLIHVKPSNTARATILDGSCKLLPNLQNRKDIGQVTLFWTGTLVDTYGSKSEEQVVKLTLSKAKLDKINFENFVYNDLPSIADSYWEHQAMTKEKK</sequence>
<dbReference type="KEGG" id="caml:H6X83_10270"/>
<dbReference type="Proteomes" id="UP000516046">
    <property type="component" value="Chromosome"/>
</dbReference>
<gene>
    <name evidence="2" type="ORF">H6X83_10270</name>
</gene>
<dbReference type="AlphaFoldDB" id="A0A7G9WF63"/>
<keyword evidence="1" id="KW-1133">Transmembrane helix</keyword>
<organism evidence="2 3">
    <name type="scientific">Caproicibacterium amylolyticum</name>
    <dbReference type="NCBI Taxonomy" id="2766537"/>
    <lineage>
        <taxon>Bacteria</taxon>
        <taxon>Bacillati</taxon>
        <taxon>Bacillota</taxon>
        <taxon>Clostridia</taxon>
        <taxon>Eubacteriales</taxon>
        <taxon>Oscillospiraceae</taxon>
        <taxon>Caproicibacterium</taxon>
    </lineage>
</organism>
<name>A0A7G9WF63_9FIRM</name>
<evidence type="ECO:0000256" key="1">
    <source>
        <dbReference type="SAM" id="Phobius"/>
    </source>
</evidence>
<keyword evidence="1" id="KW-0472">Membrane</keyword>
<evidence type="ECO:0000313" key="3">
    <source>
        <dbReference type="Proteomes" id="UP000516046"/>
    </source>
</evidence>
<keyword evidence="1" id="KW-0812">Transmembrane</keyword>
<dbReference type="RefSeq" id="WP_212506393.1">
    <property type="nucleotide sequence ID" value="NZ_CP060696.1"/>
</dbReference>
<proteinExistence type="predicted"/>
<feature type="transmembrane region" description="Helical" evidence="1">
    <location>
        <begin position="12"/>
        <end position="31"/>
    </location>
</feature>
<evidence type="ECO:0000313" key="2">
    <source>
        <dbReference type="EMBL" id="QNO17325.1"/>
    </source>
</evidence>
<accession>A0A7G9WF63</accession>
<dbReference type="EMBL" id="CP060696">
    <property type="protein sequence ID" value="QNO17325.1"/>
    <property type="molecule type" value="Genomic_DNA"/>
</dbReference>
<keyword evidence="3" id="KW-1185">Reference proteome</keyword>